<dbReference type="PATRIC" id="fig|576611.7.peg.1007"/>
<accession>A0A0E3V0I7</accession>
<dbReference type="OrthoDB" id="191143at2"/>
<dbReference type="AlphaFoldDB" id="A0A0E3V0I7"/>
<dbReference type="Pfam" id="PF13557">
    <property type="entry name" value="Phenol_MetA_deg"/>
    <property type="match status" value="1"/>
</dbReference>
<name>A0A0E3V0I7_9BURK</name>
<dbReference type="KEGG" id="pdq:CL55_00009910"/>
<dbReference type="EMBL" id="CP007501">
    <property type="protein sequence ID" value="AKD25324.1"/>
    <property type="molecule type" value="Genomic_DNA"/>
</dbReference>
<evidence type="ECO:0008006" key="3">
    <source>
        <dbReference type="Google" id="ProtNLM"/>
    </source>
</evidence>
<organism evidence="1 2">
    <name type="scientific">Polynucleobacter duraquae</name>
    <dbReference type="NCBI Taxonomy" id="1835254"/>
    <lineage>
        <taxon>Bacteria</taxon>
        <taxon>Pseudomonadati</taxon>
        <taxon>Pseudomonadota</taxon>
        <taxon>Betaproteobacteria</taxon>
        <taxon>Burkholderiales</taxon>
        <taxon>Burkholderiaceae</taxon>
        <taxon>Polynucleobacter</taxon>
    </lineage>
</organism>
<evidence type="ECO:0000313" key="2">
    <source>
        <dbReference type="Proteomes" id="UP000061135"/>
    </source>
</evidence>
<reference evidence="1 2" key="1">
    <citation type="submission" date="2014-03" db="EMBL/GenBank/DDBJ databases">
        <title>Genome of Polynucleobacter strain MWH-MoK4.</title>
        <authorList>
            <person name="Hahn M.W."/>
        </authorList>
    </citation>
    <scope>NUCLEOTIDE SEQUENCE [LARGE SCALE GENOMIC DNA]</scope>
    <source>
        <strain evidence="1 2">MWH-MoK4</strain>
    </source>
</reference>
<evidence type="ECO:0000313" key="1">
    <source>
        <dbReference type="EMBL" id="AKD25324.1"/>
    </source>
</evidence>
<dbReference type="RefSeq" id="WP_046330127.1">
    <property type="nucleotide sequence ID" value="NZ_CP007501.1"/>
</dbReference>
<protein>
    <recommendedName>
        <fullName evidence="3">MetA-pathway of phenol degradation</fullName>
    </recommendedName>
</protein>
<sequence>MINLSSIPRSRAFVIGACLFFIAFTLVPALSHSQEIEARTYSNTPIGINFLSAGVVQAKTNNYSLTSEVMSLTHIFDAGGQSGKLTLVLPYAQFSGSKIIGGRTVNASTEGLSDPLIKAAINLYGAPALTLDQFQDYQQDLIAGVSLAASVPWGKYDDNQLINVGANRWFIQPGLGVSKALGPWRFELAGAGIFYTSNTDYMGGNSLSQNPVYSTQTHGIYYFQNTAWISVDATYFIGGQSYLNGNPISGSQENWRFGTTMSYPVNKHNSIRLSASTGAYSRTNNSYDLYGISWQYRFGGGL</sequence>
<keyword evidence="2" id="KW-1185">Reference proteome</keyword>
<dbReference type="HOGENOM" id="CLU_077940_0_0_4"/>
<proteinExistence type="predicted"/>
<gene>
    <name evidence="1" type="ORF">CL55_00009910</name>
</gene>
<dbReference type="InterPro" id="IPR025737">
    <property type="entry name" value="FApF"/>
</dbReference>
<dbReference type="Proteomes" id="UP000061135">
    <property type="component" value="Chromosome"/>
</dbReference>
<dbReference type="STRING" id="1835254.CL55_00009910"/>